<evidence type="ECO:0000256" key="3">
    <source>
        <dbReference type="ARBA" id="ARBA00022517"/>
    </source>
</evidence>
<reference evidence="12" key="1">
    <citation type="submission" date="2025-08" db="UniProtKB">
        <authorList>
            <consortium name="RefSeq"/>
        </authorList>
    </citation>
    <scope>IDENTIFICATION</scope>
</reference>
<dbReference type="GO" id="GO:0030515">
    <property type="term" value="F:snoRNA binding"/>
    <property type="evidence" value="ECO:0007669"/>
    <property type="project" value="InterPro"/>
</dbReference>
<proteinExistence type="inferred from homology"/>
<evidence type="ECO:0000256" key="7">
    <source>
        <dbReference type="ARBA" id="ARBA00053627"/>
    </source>
</evidence>
<comment type="subcellular location">
    <subcellularLocation>
        <location evidence="1">Nucleus</location>
        <location evidence="1">Nucleolus</location>
    </subcellularLocation>
</comment>
<dbReference type="Gene3D" id="1.10.246.90">
    <property type="entry name" value="Nop domain"/>
    <property type="match status" value="1"/>
</dbReference>
<dbReference type="SUPFAM" id="SSF89124">
    <property type="entry name" value="Nop domain"/>
    <property type="match status" value="1"/>
</dbReference>
<dbReference type="SMART" id="SM00931">
    <property type="entry name" value="NOSIC"/>
    <property type="match status" value="1"/>
</dbReference>
<evidence type="ECO:0000256" key="2">
    <source>
        <dbReference type="ARBA" id="ARBA00009211"/>
    </source>
</evidence>
<dbReference type="Proteomes" id="UP000515154">
    <property type="component" value="Linkage group LG15"/>
</dbReference>
<evidence type="ECO:0000256" key="9">
    <source>
        <dbReference type="SAM" id="MobiDB-lite"/>
    </source>
</evidence>
<evidence type="ECO:0000256" key="1">
    <source>
        <dbReference type="ARBA" id="ARBA00004604"/>
    </source>
</evidence>
<dbReference type="AlphaFoldDB" id="A0A6P7T5H4"/>
<keyword evidence="3" id="KW-0690">Ribosome biogenesis</keyword>
<dbReference type="KEGG" id="osn:115219872"/>
<dbReference type="GO" id="GO:0042254">
    <property type="term" value="P:ribosome biogenesis"/>
    <property type="evidence" value="ECO:0007669"/>
    <property type="project" value="UniProtKB-KW"/>
</dbReference>
<feature type="compositionally biased region" description="Basic residues" evidence="9">
    <location>
        <begin position="661"/>
        <end position="670"/>
    </location>
</feature>
<dbReference type="InterPro" id="IPR042239">
    <property type="entry name" value="Nop_C"/>
</dbReference>
<keyword evidence="11" id="KW-1185">Reference proteome</keyword>
<accession>A0A6P7T5H4</accession>
<dbReference type="Gene3D" id="1.10.287.4070">
    <property type="match status" value="1"/>
</dbReference>
<keyword evidence="4" id="KW-0539">Nucleus</keyword>
<dbReference type="InterPro" id="IPR012974">
    <property type="entry name" value="NOP58/56_N"/>
</dbReference>
<comment type="function">
    <text evidence="7">Involved in the early to middle stages of 60S ribosomal subunit biogenesis. Required for the biogenesis of box C/D snoRNAs such U3, U8 and U14 snoRNAs. Part of the small subunit (SSU) processome, first precursor of the small eukaryotic ribosomal subunit. During the assembly of the SSU processome in the nucleolus, many ribosome biogenesis factors, an RNA chaperone and ribosomal proteins associate with the nascent pre-rRNA and work in concert to generate RNA folding, modifications, rearrangements and cleavage as well as targeted degradation of pre-ribosomal RNA by the RNA exosome. Core component of box C/D small nucleolar ribonucleoprotein (snoRNP) complexes that function in methylation of multiple sites on ribosomal RNAs (rRNAs) and messenger RNAs (mRNAs).</text>
</comment>
<dbReference type="InterPro" id="IPR045056">
    <property type="entry name" value="Nop56/Nop58"/>
</dbReference>
<dbReference type="Pfam" id="PF01798">
    <property type="entry name" value="Nop"/>
    <property type="match status" value="1"/>
</dbReference>
<dbReference type="PROSITE" id="PS51358">
    <property type="entry name" value="NOP"/>
    <property type="match status" value="1"/>
</dbReference>
<name>A0A6P7T5H4_9MOLL</name>
<sequence>MAEILHVLYEHACGYTLFHVAEFEEMSMLLPQVEAAVHDLGKFNAIVKFVAFSPFKSGTNALDNINSLSEGILHENLRVFIESNVPMSKKKVKSLLGVGDSKLGSAISEENSLNISCVHTGAIPEIIRGIRVHFHKMVQGMTSVTQNKAQLGLGHAYSRAKVKFNINRVDNMIIQSIALLDQLDKDINAFSMRIREWYSYHFPELYKIVPEQALYAKLVKIIKSRKTITEETIDVMEEILNDRSKAQSVYEASKSSMGMDISVIDLLNIEMFAKRVVDLIEYRANLVEYLQKKMSQVAPNLTALIGETVGARLISHAGSLTNLAKCPASTLQILGAEKALFRALKVRGNTPKYGLIFHSTFIGRAGAQNKGRISRFLANKCSLATRVDCFADFPNSVIGVHLRQQVEDRLLYFETGSTPKKNIDIMRLALAEVANLYVKHQKKEKKKKKKSLSIVELPDNAMVNGDTVVGVPVDESGGGDKLVSSKKKRKLADEEEAEADVTEKSKKKKKKKHDESVVEEVETVNGGGDEVETPSKKKKKKKKSGDEEEEVEKEEVVVVNTETPSSKKKKKKKKAEDEEEAEVVNTETPVLKKKKKKKKSGDDDEAEEEQVVNTQSSSKKKKKKKLGAEGEDGESTTPLKGKKKKESDDVDVTENTETPSKKKSKKKKSSKVKDEED</sequence>
<evidence type="ECO:0000256" key="5">
    <source>
        <dbReference type="ARBA" id="ARBA00040742"/>
    </source>
</evidence>
<dbReference type="PANTHER" id="PTHR10894:SF0">
    <property type="entry name" value="NUCLEOLAR PROTEIN 56"/>
    <property type="match status" value="1"/>
</dbReference>
<dbReference type="GO" id="GO:0031428">
    <property type="term" value="C:box C/D methylation guide snoRNP complex"/>
    <property type="evidence" value="ECO:0007669"/>
    <property type="project" value="InterPro"/>
</dbReference>
<dbReference type="FunFam" id="1.10.246.90:FF:000001">
    <property type="entry name" value="Nucleolar protein 56"/>
    <property type="match status" value="1"/>
</dbReference>
<feature type="region of interest" description="Disordered" evidence="9">
    <location>
        <begin position="465"/>
        <end position="677"/>
    </location>
</feature>
<dbReference type="GO" id="GO:0032040">
    <property type="term" value="C:small-subunit processome"/>
    <property type="evidence" value="ECO:0007669"/>
    <property type="project" value="InterPro"/>
</dbReference>
<evidence type="ECO:0000259" key="10">
    <source>
        <dbReference type="PROSITE" id="PS51358"/>
    </source>
</evidence>
<protein>
    <recommendedName>
        <fullName evidence="5">Nucleolar protein 56</fullName>
    </recommendedName>
    <alternativeName>
        <fullName evidence="6">Nucleolar protein 5A</fullName>
    </alternativeName>
</protein>
<evidence type="ECO:0000256" key="8">
    <source>
        <dbReference type="ARBA" id="ARBA00064370"/>
    </source>
</evidence>
<evidence type="ECO:0000313" key="12">
    <source>
        <dbReference type="RefSeq" id="XP_029646029.1"/>
    </source>
</evidence>
<dbReference type="InterPro" id="IPR036070">
    <property type="entry name" value="Nop_dom_sf"/>
</dbReference>
<organism evidence="11 12">
    <name type="scientific">Octopus sinensis</name>
    <name type="common">East Asian common octopus</name>
    <dbReference type="NCBI Taxonomy" id="2607531"/>
    <lineage>
        <taxon>Eukaryota</taxon>
        <taxon>Metazoa</taxon>
        <taxon>Spiralia</taxon>
        <taxon>Lophotrochozoa</taxon>
        <taxon>Mollusca</taxon>
        <taxon>Cephalopoda</taxon>
        <taxon>Coleoidea</taxon>
        <taxon>Octopodiformes</taxon>
        <taxon>Octopoda</taxon>
        <taxon>Incirrata</taxon>
        <taxon>Octopodidae</taxon>
        <taxon>Octopus</taxon>
    </lineage>
</organism>
<dbReference type="InterPro" id="IPR012976">
    <property type="entry name" value="NOSIC"/>
</dbReference>
<evidence type="ECO:0000313" key="11">
    <source>
        <dbReference type="Proteomes" id="UP000515154"/>
    </source>
</evidence>
<evidence type="ECO:0000256" key="4">
    <source>
        <dbReference type="ARBA" id="ARBA00023242"/>
    </source>
</evidence>
<dbReference type="FunFam" id="1.10.287.4070:FF:000002">
    <property type="entry name" value="Nucleolar protein 56"/>
    <property type="match status" value="1"/>
</dbReference>
<gene>
    <name evidence="12" type="primary">LOC115219872</name>
</gene>
<dbReference type="Pfam" id="PF08156">
    <property type="entry name" value="NOP5NT"/>
    <property type="match status" value="1"/>
</dbReference>
<comment type="subunit">
    <text evidence="8">Part of a large pre-ribosomal ribonucleoprotein (RNP) complex, that consists of at least 62 ribosomal proteins, 45 nonribosomal proteins and both pre-rRNA and mature rRNA species. Within this complex directly interacts with TCOF1 in an RNA-independent manner. Core component of box C/D small nucleolar ribonucleoprotein (snoRNP) particles; the core proteins SNU13, NOP56, NOP58 and FBL or FBLL1 assemble stepwise onto the snoRNA. Interacts with NOP1 and NOP58. Interacts with NUFIP1, RUVBL1 and RUVBL2; RUVBL1:RUVBL2 seem to bridge the association of NOP56 with NUFIP1. Part of the small subunit (SSU) processome, composed of more than 70 proteins and the RNA chaperone small nucleolar RNA (snoRNA) U3. Interacts with NOP2 and FBL.</text>
</comment>
<dbReference type="PANTHER" id="PTHR10894">
    <property type="entry name" value="NUCLEOLAR PROTEIN 5 NUCLEOLAR PROTEIN NOP5 NOP58"/>
    <property type="match status" value="1"/>
</dbReference>
<comment type="similarity">
    <text evidence="2">Belongs to the NOP5/NOP56 family.</text>
</comment>
<feature type="domain" description="Nop" evidence="10">
    <location>
        <begin position="297"/>
        <end position="415"/>
    </location>
</feature>
<evidence type="ECO:0000256" key="6">
    <source>
        <dbReference type="ARBA" id="ARBA00041388"/>
    </source>
</evidence>
<dbReference type="RefSeq" id="XP_029646029.1">
    <property type="nucleotide sequence ID" value="XM_029790169.2"/>
</dbReference>
<dbReference type="InterPro" id="IPR002687">
    <property type="entry name" value="Nop_dom"/>
</dbReference>